<feature type="domain" description="SH3b" evidence="3">
    <location>
        <begin position="250"/>
        <end position="297"/>
    </location>
</feature>
<organism evidence="4 5">
    <name type="scientific">Ciceribacter sichuanensis</name>
    <dbReference type="NCBI Taxonomy" id="2949647"/>
    <lineage>
        <taxon>Bacteria</taxon>
        <taxon>Pseudomonadati</taxon>
        <taxon>Pseudomonadota</taxon>
        <taxon>Alphaproteobacteria</taxon>
        <taxon>Hyphomicrobiales</taxon>
        <taxon>Rhizobiaceae</taxon>
        <taxon>Ciceribacter</taxon>
    </lineage>
</organism>
<reference evidence="4" key="1">
    <citation type="submission" date="2022-06" db="EMBL/GenBank/DDBJ databases">
        <authorList>
            <person name="Sun Q."/>
        </authorList>
    </citation>
    <scope>NUCLEOTIDE SEQUENCE</scope>
    <source>
        <strain evidence="4">S101</strain>
    </source>
</reference>
<accession>A0AAJ1BT13</accession>
<feature type="compositionally biased region" description="Polar residues" evidence="1">
    <location>
        <begin position="190"/>
        <end position="201"/>
    </location>
</feature>
<proteinExistence type="predicted"/>
<comment type="caution">
    <text evidence="4">The sequence shown here is derived from an EMBL/GenBank/DDBJ whole genome shotgun (WGS) entry which is preliminary data.</text>
</comment>
<dbReference type="Pfam" id="PF08239">
    <property type="entry name" value="SH3_3"/>
    <property type="match status" value="1"/>
</dbReference>
<gene>
    <name evidence="4" type="ORF">NBH21_00490</name>
</gene>
<protein>
    <submittedName>
        <fullName evidence="4">SH3 domain-containing protein</fullName>
    </submittedName>
</protein>
<evidence type="ECO:0000313" key="4">
    <source>
        <dbReference type="EMBL" id="MCO5955232.1"/>
    </source>
</evidence>
<name>A0AAJ1BT13_9HYPH</name>
<dbReference type="InterPro" id="IPR003646">
    <property type="entry name" value="SH3-like_bac-type"/>
</dbReference>
<feature type="signal peptide" evidence="2">
    <location>
        <begin position="1"/>
        <end position="22"/>
    </location>
</feature>
<dbReference type="Proteomes" id="UP001155380">
    <property type="component" value="Unassembled WGS sequence"/>
</dbReference>
<dbReference type="SUPFAM" id="SSF52096">
    <property type="entry name" value="ClpP/crotonase"/>
    <property type="match status" value="1"/>
</dbReference>
<dbReference type="Gene3D" id="2.30.30.40">
    <property type="entry name" value="SH3 Domains"/>
    <property type="match status" value="1"/>
</dbReference>
<evidence type="ECO:0000256" key="1">
    <source>
        <dbReference type="SAM" id="MobiDB-lite"/>
    </source>
</evidence>
<dbReference type="EMBL" id="JAMXLX010000001">
    <property type="protein sequence ID" value="MCO5955232.1"/>
    <property type="molecule type" value="Genomic_DNA"/>
</dbReference>
<evidence type="ECO:0000313" key="5">
    <source>
        <dbReference type="Proteomes" id="UP001155380"/>
    </source>
</evidence>
<evidence type="ECO:0000256" key="2">
    <source>
        <dbReference type="SAM" id="SignalP"/>
    </source>
</evidence>
<dbReference type="RefSeq" id="WP_250912009.1">
    <property type="nucleotide sequence ID" value="NZ_JAMXLX010000001.1"/>
</dbReference>
<keyword evidence="2" id="KW-0732">Signal</keyword>
<dbReference type="InterPro" id="IPR029045">
    <property type="entry name" value="ClpP/crotonase-like_dom_sf"/>
</dbReference>
<feature type="chain" id="PRO_5042563463" evidence="2">
    <location>
        <begin position="23"/>
        <end position="390"/>
    </location>
</feature>
<feature type="region of interest" description="Disordered" evidence="1">
    <location>
        <begin position="190"/>
        <end position="217"/>
    </location>
</feature>
<dbReference type="AlphaFoldDB" id="A0AAJ1BT13"/>
<sequence>MYFVHMLLGAVGLISVCQPSWAITVSVEDIDQTTSYILVSGVFEPSDNLTTFVQAVQRLGGKGSTVVFKSPGGNPSKAIELGRLIRSLGLSTLQPRSLECVSACALAFMGGVSRYAETGSIGVHKSSFSDVSGISVDDAVSYIQHQTAETIAYLTEMGVDPGLLQLSLRYERDDMRYLSKSEMAQYRVTTGEVSAPQTSLSAEPPSPSVPNQPTTAGAALPDYRIAADDARFTIPLATSGALRVPKGKEFLRAAEDQSSAKIMAISNGEPVEIVGVGERWYRVKVKGRTGYLHHNWVRVDQFIQKPFGDRFIQVKSFDNFEEAQSYVKASQLPLVAFLATNKWYAIALEDTLPVDKATQLLRGLKERSLVPDDAFVTVGNTYVNEVCCRR</sequence>
<evidence type="ECO:0000259" key="3">
    <source>
        <dbReference type="Pfam" id="PF08239"/>
    </source>
</evidence>